<evidence type="ECO:0000256" key="1">
    <source>
        <dbReference type="ARBA" id="ARBA00022729"/>
    </source>
</evidence>
<reference evidence="3 4" key="1">
    <citation type="journal article" date="2019" name="Int. J. Syst. Evol. Microbiol.">
        <title>The Global Catalogue of Microorganisms (GCM) 10K type strain sequencing project: providing services to taxonomists for standard genome sequencing and annotation.</title>
        <authorList>
            <consortium name="The Broad Institute Genomics Platform"/>
            <consortium name="The Broad Institute Genome Sequencing Center for Infectious Disease"/>
            <person name="Wu L."/>
            <person name="Ma J."/>
        </authorList>
    </citation>
    <scope>NUCLEOTIDE SEQUENCE [LARGE SCALE GENOMIC DNA]</scope>
    <source>
        <strain evidence="3 4">JCM 16327</strain>
    </source>
</reference>
<accession>A0AAV3T3G9</accession>
<dbReference type="PANTHER" id="PTHR30483:SF37">
    <property type="entry name" value="ABC TRANSPORTER SUBSTRATE-BINDING PROTEIN"/>
    <property type="match status" value="1"/>
</dbReference>
<dbReference type="Gene3D" id="3.40.50.2300">
    <property type="match status" value="2"/>
</dbReference>
<evidence type="ECO:0000259" key="2">
    <source>
        <dbReference type="Pfam" id="PF13458"/>
    </source>
</evidence>
<dbReference type="Proteomes" id="UP001500194">
    <property type="component" value="Unassembled WGS sequence"/>
</dbReference>
<comment type="caution">
    <text evidence="3">The sequence shown here is derived from an EMBL/GenBank/DDBJ whole genome shotgun (WGS) entry which is preliminary data.</text>
</comment>
<dbReference type="SUPFAM" id="SSF53822">
    <property type="entry name" value="Periplasmic binding protein-like I"/>
    <property type="match status" value="1"/>
</dbReference>
<dbReference type="NCBIfam" id="TIGR01409">
    <property type="entry name" value="TAT_signal_seq"/>
    <property type="match status" value="1"/>
</dbReference>
<dbReference type="InterPro" id="IPR028081">
    <property type="entry name" value="Leu-bd"/>
</dbReference>
<dbReference type="InterPro" id="IPR019546">
    <property type="entry name" value="TAT_signal_bac_arc"/>
</dbReference>
<dbReference type="Pfam" id="PF13458">
    <property type="entry name" value="Peripla_BP_6"/>
    <property type="match status" value="1"/>
</dbReference>
<dbReference type="GeneID" id="68573375"/>
<dbReference type="InterPro" id="IPR051010">
    <property type="entry name" value="BCAA_transport"/>
</dbReference>
<feature type="domain" description="Leucine-binding protein" evidence="2">
    <location>
        <begin position="53"/>
        <end position="396"/>
    </location>
</feature>
<dbReference type="CDD" id="cd06330">
    <property type="entry name" value="PBP1_As_SBP-like"/>
    <property type="match status" value="1"/>
</dbReference>
<keyword evidence="1" id="KW-0732">Signal</keyword>
<name>A0AAV3T3G9_9EURY</name>
<proteinExistence type="predicted"/>
<dbReference type="InterPro" id="IPR028082">
    <property type="entry name" value="Peripla_BP_I"/>
</dbReference>
<evidence type="ECO:0000313" key="3">
    <source>
        <dbReference type="EMBL" id="GAA0655730.1"/>
    </source>
</evidence>
<evidence type="ECO:0000313" key="4">
    <source>
        <dbReference type="Proteomes" id="UP001500194"/>
    </source>
</evidence>
<sequence>MVNDSHEDTYRAADDRRFAEFDRRDFLKASGVAGAAGLTGFAGCMGGGGDDTLTFGAIHLLSGFAAVYGESAQLGYEMAREEINENGGIDGSEIGEIVYRDSEGDGPTGVEAARSLVQEENVDGLLGLDSSGVALSVAPVIEQLQTPFMITHAATPFATATEGENAVGNDYVFRDGVNLAQNVYGSAVTASDTDATTWTTIGPNYAFGTQTWDYFKAFTQGMDLGYEYLDDATAYPELGASDFTPYINKVLNADPDGVITSLWGGDLITFINQAKNSNFFERIDNVLMTVGAATDVLRPMGNNMPDGLQAGTRYWFDAPDTEANNTFVENFRDRNDGRYPSYNAQNAYTALYLYKNAIEGAGSTNADDIIDQWDGMQYNAPVGEFTINSQSNQAVLPAVWGTTSYSEERGITLLDPVERIDAPADELRSLLEGTDLPAGV</sequence>
<dbReference type="RefSeq" id="WP_227260111.1">
    <property type="nucleotide sequence ID" value="NZ_BAAADU010000002.1"/>
</dbReference>
<dbReference type="PANTHER" id="PTHR30483">
    <property type="entry name" value="LEUCINE-SPECIFIC-BINDING PROTEIN"/>
    <property type="match status" value="1"/>
</dbReference>
<dbReference type="AlphaFoldDB" id="A0AAV3T3G9"/>
<gene>
    <name evidence="3" type="ORF">GCM10009019_19430</name>
</gene>
<organism evidence="3 4">
    <name type="scientific">Salarchaeum japonicum</name>
    <dbReference type="NCBI Taxonomy" id="555573"/>
    <lineage>
        <taxon>Archaea</taxon>
        <taxon>Methanobacteriati</taxon>
        <taxon>Methanobacteriota</taxon>
        <taxon>Stenosarchaea group</taxon>
        <taxon>Halobacteria</taxon>
        <taxon>Halobacteriales</taxon>
        <taxon>Halobacteriaceae</taxon>
    </lineage>
</organism>
<dbReference type="EMBL" id="BAAADU010000002">
    <property type="protein sequence ID" value="GAA0655730.1"/>
    <property type="molecule type" value="Genomic_DNA"/>
</dbReference>
<dbReference type="Pfam" id="PF10518">
    <property type="entry name" value="TAT_signal"/>
    <property type="match status" value="1"/>
</dbReference>
<protein>
    <submittedName>
        <fullName evidence="3">ABC transporter substrate-binding protein</fullName>
    </submittedName>
</protein>
<keyword evidence="4" id="KW-1185">Reference proteome</keyword>